<dbReference type="Proteomes" id="UP000198327">
    <property type="component" value="Unassembled WGS sequence"/>
</dbReference>
<keyword evidence="4" id="KW-1185">Reference proteome</keyword>
<dbReference type="RefSeq" id="WP_089252100.1">
    <property type="nucleotide sequence ID" value="NZ_FZOW01000025.1"/>
</dbReference>
<dbReference type="AlphaFoldDB" id="A0A239N064"/>
<evidence type="ECO:0000313" key="3">
    <source>
        <dbReference type="EMBL" id="SNT47814.1"/>
    </source>
</evidence>
<reference evidence="4" key="1">
    <citation type="submission" date="2017-06" db="EMBL/GenBank/DDBJ databases">
        <authorList>
            <person name="Varghese N."/>
            <person name="Submissions S."/>
        </authorList>
    </citation>
    <scope>NUCLEOTIDE SEQUENCE [LARGE SCALE GENOMIC DNA]</scope>
    <source>
        <strain evidence="4">JCM 23211</strain>
    </source>
</reference>
<accession>A0A239N064</accession>
<proteinExistence type="predicted"/>
<dbReference type="GO" id="GO:0000166">
    <property type="term" value="F:nucleotide binding"/>
    <property type="evidence" value="ECO:0007669"/>
    <property type="project" value="InterPro"/>
</dbReference>
<evidence type="ECO:0000259" key="2">
    <source>
        <dbReference type="Pfam" id="PF01408"/>
    </source>
</evidence>
<dbReference type="PANTHER" id="PTHR43818">
    <property type="entry name" value="BCDNA.GH03377"/>
    <property type="match status" value="1"/>
</dbReference>
<dbReference type="Gene3D" id="3.40.50.720">
    <property type="entry name" value="NAD(P)-binding Rossmann-like Domain"/>
    <property type="match status" value="1"/>
</dbReference>
<keyword evidence="1" id="KW-0560">Oxidoreductase</keyword>
<dbReference type="SUPFAM" id="SSF55347">
    <property type="entry name" value="Glyceraldehyde-3-phosphate dehydrogenase-like, C-terminal domain"/>
    <property type="match status" value="1"/>
</dbReference>
<feature type="domain" description="Gfo/Idh/MocA-like oxidoreductase N-terminal" evidence="2">
    <location>
        <begin position="5"/>
        <end position="118"/>
    </location>
</feature>
<gene>
    <name evidence="3" type="ORF">SAMN05421642_12515</name>
</gene>
<dbReference type="EMBL" id="FZOW01000025">
    <property type="protein sequence ID" value="SNT47814.1"/>
    <property type="molecule type" value="Genomic_DNA"/>
</dbReference>
<evidence type="ECO:0000313" key="4">
    <source>
        <dbReference type="Proteomes" id="UP000198327"/>
    </source>
</evidence>
<sequence>MKPTVGVAGTGVWAQRVHLPALAAHPEVILAGVWGRDRAKTAAIAEQYGVRAFDDYEAMVADVDIVDLALVPSHQPTYALHAAGAGRSLLLEKPVGMNSSVAADLADTVRENGVAARVFLPRFYSPTRLAWLQEQAERHWDSAHLEWIASAFLPHNPFSGQWRDRSGALFDVGPHVLSQLEYILGGVIGFTVDQFDAEGDIRLQLRHDSGTTSTVMINVHTDTPALHETLQLIGDDHSSTLPPQPVDQVEAFTCMVDQLLAETQQRPIPVGAAEITTVDAAVHHVQLIEMISARAQQLSHTDRT</sequence>
<evidence type="ECO:0000256" key="1">
    <source>
        <dbReference type="ARBA" id="ARBA00023002"/>
    </source>
</evidence>
<dbReference type="Gene3D" id="3.30.360.10">
    <property type="entry name" value="Dihydrodipicolinate Reductase, domain 2"/>
    <property type="match status" value="1"/>
</dbReference>
<dbReference type="GO" id="GO:0016491">
    <property type="term" value="F:oxidoreductase activity"/>
    <property type="evidence" value="ECO:0007669"/>
    <property type="project" value="UniProtKB-KW"/>
</dbReference>
<dbReference type="InterPro" id="IPR000683">
    <property type="entry name" value="Gfo/Idh/MocA-like_OxRdtase_N"/>
</dbReference>
<dbReference type="InterPro" id="IPR050463">
    <property type="entry name" value="Gfo/Idh/MocA_oxidrdct_glycsds"/>
</dbReference>
<name>A0A239N064_9NOCA</name>
<dbReference type="InterPro" id="IPR036291">
    <property type="entry name" value="NAD(P)-bd_dom_sf"/>
</dbReference>
<dbReference type="SUPFAM" id="SSF51735">
    <property type="entry name" value="NAD(P)-binding Rossmann-fold domains"/>
    <property type="match status" value="1"/>
</dbReference>
<dbReference type="PANTHER" id="PTHR43818:SF11">
    <property type="entry name" value="BCDNA.GH03377"/>
    <property type="match status" value="1"/>
</dbReference>
<protein>
    <submittedName>
        <fullName evidence="3">Predicted dehydrogenase</fullName>
    </submittedName>
</protein>
<organism evidence="3 4">
    <name type="scientific">Rhodococcoides kyotonense</name>
    <dbReference type="NCBI Taxonomy" id="398843"/>
    <lineage>
        <taxon>Bacteria</taxon>
        <taxon>Bacillati</taxon>
        <taxon>Actinomycetota</taxon>
        <taxon>Actinomycetes</taxon>
        <taxon>Mycobacteriales</taxon>
        <taxon>Nocardiaceae</taxon>
        <taxon>Rhodococcoides</taxon>
    </lineage>
</organism>
<dbReference type="Pfam" id="PF01408">
    <property type="entry name" value="GFO_IDH_MocA"/>
    <property type="match status" value="1"/>
</dbReference>
<dbReference type="OrthoDB" id="3815872at2"/>